<dbReference type="AlphaFoldDB" id="A0A4S1DS68"/>
<dbReference type="InterPro" id="IPR057739">
    <property type="entry name" value="Glyco_hydro_29_N"/>
</dbReference>
<evidence type="ECO:0000313" key="3">
    <source>
        <dbReference type="Proteomes" id="UP000307602"/>
    </source>
</evidence>
<evidence type="ECO:0000313" key="2">
    <source>
        <dbReference type="EMBL" id="TGV00806.1"/>
    </source>
</evidence>
<comment type="caution">
    <text evidence="2">The sequence shown here is derived from an EMBL/GenBank/DDBJ whole genome shotgun (WGS) entry which is preliminary data.</text>
</comment>
<feature type="non-terminal residue" evidence="2">
    <location>
        <position position="71"/>
    </location>
</feature>
<dbReference type="GO" id="GO:0005975">
    <property type="term" value="P:carbohydrate metabolic process"/>
    <property type="evidence" value="ECO:0007669"/>
    <property type="project" value="InterPro"/>
</dbReference>
<dbReference type="GO" id="GO:0004560">
    <property type="term" value="F:alpha-L-fucosidase activity"/>
    <property type="evidence" value="ECO:0007669"/>
    <property type="project" value="InterPro"/>
</dbReference>
<evidence type="ECO:0000259" key="1">
    <source>
        <dbReference type="Pfam" id="PF01120"/>
    </source>
</evidence>
<dbReference type="PROSITE" id="PS51257">
    <property type="entry name" value="PROKAR_LIPOPROTEIN"/>
    <property type="match status" value="1"/>
</dbReference>
<reference evidence="2 3" key="1">
    <citation type="submission" date="2019-04" db="EMBL/GenBank/DDBJ databases">
        <authorList>
            <person name="Liu A."/>
        </authorList>
    </citation>
    <scope>NUCLEOTIDE SEQUENCE [LARGE SCALE GENOMIC DNA]</scope>
    <source>
        <strain evidence="2 3">RZ03</strain>
    </source>
</reference>
<proteinExistence type="predicted"/>
<gene>
    <name evidence="2" type="ORF">EM932_17935</name>
</gene>
<sequence length="71" mass="8240">MKSIKNQFFKLSVLGTLIFTSCMEKTGNGDTAEPKQPKFEANWESIKANYKDPEWFNKTKFGIFIHWGAYT</sequence>
<name>A0A4S1DS68_9FLAO</name>
<dbReference type="Proteomes" id="UP000307602">
    <property type="component" value="Unassembled WGS sequence"/>
</dbReference>
<dbReference type="Pfam" id="PF01120">
    <property type="entry name" value="Alpha_L_fucos"/>
    <property type="match status" value="1"/>
</dbReference>
<organism evidence="2 3">
    <name type="scientific">Flavivirga rizhaonensis</name>
    <dbReference type="NCBI Taxonomy" id="2559571"/>
    <lineage>
        <taxon>Bacteria</taxon>
        <taxon>Pseudomonadati</taxon>
        <taxon>Bacteroidota</taxon>
        <taxon>Flavobacteriia</taxon>
        <taxon>Flavobacteriales</taxon>
        <taxon>Flavobacteriaceae</taxon>
        <taxon>Flavivirga</taxon>
    </lineage>
</organism>
<feature type="domain" description="Glycoside hydrolase family 29 N-terminal" evidence="1">
    <location>
        <begin position="33"/>
        <end position="71"/>
    </location>
</feature>
<dbReference type="InterPro" id="IPR017853">
    <property type="entry name" value="GH"/>
</dbReference>
<dbReference type="Gene3D" id="3.20.20.80">
    <property type="entry name" value="Glycosidases"/>
    <property type="match status" value="1"/>
</dbReference>
<keyword evidence="3" id="KW-1185">Reference proteome</keyword>
<protein>
    <submittedName>
        <fullName evidence="2">Alpha-L-fucosidase</fullName>
    </submittedName>
</protein>
<dbReference type="EMBL" id="SRSO01000033">
    <property type="protein sequence ID" value="TGV00806.1"/>
    <property type="molecule type" value="Genomic_DNA"/>
</dbReference>
<dbReference type="SUPFAM" id="SSF51445">
    <property type="entry name" value="(Trans)glycosidases"/>
    <property type="match status" value="1"/>
</dbReference>
<accession>A0A4S1DS68</accession>